<evidence type="ECO:0000256" key="2">
    <source>
        <dbReference type="SAM" id="Phobius"/>
    </source>
</evidence>
<dbReference type="Gramene" id="FCD_00010247-RA">
    <property type="protein sequence ID" value="FCD_00010247-RA:cds"/>
    <property type="gene ID" value="FCD_00010247"/>
</dbReference>
<dbReference type="AlphaFoldDB" id="A0AA88D4D0"/>
<evidence type="ECO:0000313" key="4">
    <source>
        <dbReference type="Proteomes" id="UP001187192"/>
    </source>
</evidence>
<keyword evidence="2" id="KW-0472">Membrane</keyword>
<protein>
    <submittedName>
        <fullName evidence="3">Uncharacterized protein</fullName>
    </submittedName>
</protein>
<gene>
    <name evidence="3" type="ORF">TIFTF001_014705</name>
</gene>
<evidence type="ECO:0000256" key="1">
    <source>
        <dbReference type="SAM" id="MobiDB-lite"/>
    </source>
</evidence>
<dbReference type="EMBL" id="BTGU01000020">
    <property type="protein sequence ID" value="GMN45503.1"/>
    <property type="molecule type" value="Genomic_DNA"/>
</dbReference>
<accession>A0AA88D4D0</accession>
<feature type="transmembrane region" description="Helical" evidence="2">
    <location>
        <begin position="31"/>
        <end position="48"/>
    </location>
</feature>
<evidence type="ECO:0000313" key="3">
    <source>
        <dbReference type="EMBL" id="GMN45503.1"/>
    </source>
</evidence>
<proteinExistence type="predicted"/>
<name>A0AA88D4D0_FICCA</name>
<comment type="caution">
    <text evidence="3">The sequence shown here is derived from an EMBL/GenBank/DDBJ whole genome shotgun (WGS) entry which is preliminary data.</text>
</comment>
<keyword evidence="2" id="KW-1133">Transmembrane helix</keyword>
<keyword evidence="4" id="KW-1185">Reference proteome</keyword>
<sequence length="96" mass="10767">MGHDETQPPPFIFKPKKGSVFPAKRRSVKNMIFHQILHSISVAFVFLLRCRRQFSGEPLHSAADAAGESRRPPPPPKTMSSLMKLSKISPYTGRHA</sequence>
<feature type="region of interest" description="Disordered" evidence="1">
    <location>
        <begin position="60"/>
        <end position="96"/>
    </location>
</feature>
<reference evidence="3" key="1">
    <citation type="submission" date="2023-07" db="EMBL/GenBank/DDBJ databases">
        <title>draft genome sequence of fig (Ficus carica).</title>
        <authorList>
            <person name="Takahashi T."/>
            <person name="Nishimura K."/>
        </authorList>
    </citation>
    <scope>NUCLEOTIDE SEQUENCE</scope>
</reference>
<organism evidence="3 4">
    <name type="scientific">Ficus carica</name>
    <name type="common">Common fig</name>
    <dbReference type="NCBI Taxonomy" id="3494"/>
    <lineage>
        <taxon>Eukaryota</taxon>
        <taxon>Viridiplantae</taxon>
        <taxon>Streptophyta</taxon>
        <taxon>Embryophyta</taxon>
        <taxon>Tracheophyta</taxon>
        <taxon>Spermatophyta</taxon>
        <taxon>Magnoliopsida</taxon>
        <taxon>eudicotyledons</taxon>
        <taxon>Gunneridae</taxon>
        <taxon>Pentapetalae</taxon>
        <taxon>rosids</taxon>
        <taxon>fabids</taxon>
        <taxon>Rosales</taxon>
        <taxon>Moraceae</taxon>
        <taxon>Ficeae</taxon>
        <taxon>Ficus</taxon>
    </lineage>
</organism>
<dbReference type="Proteomes" id="UP001187192">
    <property type="component" value="Unassembled WGS sequence"/>
</dbReference>
<keyword evidence="2" id="KW-0812">Transmembrane</keyword>